<evidence type="ECO:0000313" key="9">
    <source>
        <dbReference type="EMBL" id="RLP74777.1"/>
    </source>
</evidence>
<comment type="caution">
    <text evidence="9">The sequence shown here is derived from an EMBL/GenBank/DDBJ whole genome shotgun (WGS) entry which is preliminary data.</text>
</comment>
<dbReference type="Gene3D" id="3.90.180.10">
    <property type="entry name" value="Medium-chain alcohol dehydrogenases, catalytic domain"/>
    <property type="match status" value="1"/>
</dbReference>
<dbReference type="FunFam" id="3.40.50.720:FF:000022">
    <property type="entry name" value="Cinnamyl alcohol dehydrogenase"/>
    <property type="match status" value="1"/>
</dbReference>
<evidence type="ECO:0000256" key="2">
    <source>
        <dbReference type="ARBA" id="ARBA00022723"/>
    </source>
</evidence>
<dbReference type="SMART" id="SM00829">
    <property type="entry name" value="PKS_ER"/>
    <property type="match status" value="1"/>
</dbReference>
<dbReference type="PANTHER" id="PTHR42683">
    <property type="entry name" value="ALDEHYDE REDUCTASE"/>
    <property type="match status" value="1"/>
</dbReference>
<evidence type="ECO:0000256" key="7">
    <source>
        <dbReference type="RuleBase" id="RU361277"/>
    </source>
</evidence>
<dbReference type="SUPFAM" id="SSF51735">
    <property type="entry name" value="NAD(P)-binding Rossmann-fold domains"/>
    <property type="match status" value="1"/>
</dbReference>
<keyword evidence="2 7" id="KW-0479">Metal-binding</keyword>
<dbReference type="GO" id="GO:0008270">
    <property type="term" value="F:zinc ion binding"/>
    <property type="evidence" value="ECO:0007669"/>
    <property type="project" value="InterPro"/>
</dbReference>
<comment type="similarity">
    <text evidence="7">Belongs to the zinc-containing alcohol dehydrogenase family.</text>
</comment>
<evidence type="ECO:0000256" key="3">
    <source>
        <dbReference type="ARBA" id="ARBA00022833"/>
    </source>
</evidence>
<organism evidence="9 10">
    <name type="scientific">Mycetocola tolaasinivorans</name>
    <dbReference type="NCBI Taxonomy" id="76635"/>
    <lineage>
        <taxon>Bacteria</taxon>
        <taxon>Bacillati</taxon>
        <taxon>Actinomycetota</taxon>
        <taxon>Actinomycetes</taxon>
        <taxon>Micrococcales</taxon>
        <taxon>Microbacteriaceae</taxon>
        <taxon>Mycetocola</taxon>
    </lineage>
</organism>
<keyword evidence="4" id="KW-0560">Oxidoreductase</keyword>
<keyword evidence="10" id="KW-1185">Reference proteome</keyword>
<dbReference type="Proteomes" id="UP000272503">
    <property type="component" value="Unassembled WGS sequence"/>
</dbReference>
<evidence type="ECO:0000256" key="6">
    <source>
        <dbReference type="ARBA" id="ARBA00048262"/>
    </source>
</evidence>
<dbReference type="InterPro" id="IPR013154">
    <property type="entry name" value="ADH-like_N"/>
</dbReference>
<proteinExistence type="inferred from homology"/>
<evidence type="ECO:0000256" key="4">
    <source>
        <dbReference type="ARBA" id="ARBA00023002"/>
    </source>
</evidence>
<dbReference type="InterPro" id="IPR047109">
    <property type="entry name" value="CAD-like"/>
</dbReference>
<dbReference type="PROSITE" id="PS00059">
    <property type="entry name" value="ADH_ZINC"/>
    <property type="match status" value="1"/>
</dbReference>
<dbReference type="CDD" id="cd05283">
    <property type="entry name" value="CAD1"/>
    <property type="match status" value="1"/>
</dbReference>
<evidence type="ECO:0000259" key="8">
    <source>
        <dbReference type="SMART" id="SM00829"/>
    </source>
</evidence>
<protein>
    <recommendedName>
        <fullName evidence="5">alcohol dehydrogenase (NADP(+))</fullName>
        <ecNumber evidence="5">1.1.1.2</ecNumber>
    </recommendedName>
</protein>
<keyword evidence="3 7" id="KW-0862">Zinc</keyword>
<dbReference type="InterPro" id="IPR013149">
    <property type="entry name" value="ADH-like_C"/>
</dbReference>
<accession>A0A3L7A3I5</accession>
<dbReference type="InterPro" id="IPR002328">
    <property type="entry name" value="ADH_Zn_CS"/>
</dbReference>
<sequence>MTSTLALSAASPGAAFERVTIKRRDLRPDDVLIDVSYAGICHSDIHQVNEDWGPALFPMVPGHEITGVVSAIGPDVTAFAVGDRVGVGCYVDSCGTCEICLRGDEQMCLSGPVATYNGREYDGTPTAGGYSRSIVVKEHFVMSIPEGMDLAAAAPLLCAGMTVYAPLVRFGAAPGKNIAVVGLGGLGHVAVKIAHAMGATVTLLSHSPRKRDDALAFGADHYVVTSNPENLRALAGTFDFVLNTVSADIELDAYLDTLKIDGAFINVGFPAKPYQFHAGSIVMHQRSIVGSNFGGPAATQEMLNFCAEHGIAAEIELVDAGEVSTAYESVANSTVRYRAVIDIANTLLEN</sequence>
<gene>
    <name evidence="9" type="ORF">D9V32_12110</name>
</gene>
<dbReference type="InterPro" id="IPR020843">
    <property type="entry name" value="ER"/>
</dbReference>
<dbReference type="Pfam" id="PF00107">
    <property type="entry name" value="ADH_zinc_N"/>
    <property type="match status" value="1"/>
</dbReference>
<dbReference type="Pfam" id="PF08240">
    <property type="entry name" value="ADH_N"/>
    <property type="match status" value="1"/>
</dbReference>
<feature type="domain" description="Enoyl reductase (ER)" evidence="8">
    <location>
        <begin position="13"/>
        <end position="341"/>
    </location>
</feature>
<dbReference type="GO" id="GO:0008106">
    <property type="term" value="F:alcohol dehydrogenase (NADP+) activity"/>
    <property type="evidence" value="ECO:0007669"/>
    <property type="project" value="UniProtKB-EC"/>
</dbReference>
<evidence type="ECO:0000313" key="10">
    <source>
        <dbReference type="Proteomes" id="UP000272503"/>
    </source>
</evidence>
<comment type="catalytic activity">
    <reaction evidence="6">
        <text>a primary alcohol + NADP(+) = an aldehyde + NADPH + H(+)</text>
        <dbReference type="Rhea" id="RHEA:15937"/>
        <dbReference type="ChEBI" id="CHEBI:15378"/>
        <dbReference type="ChEBI" id="CHEBI:15734"/>
        <dbReference type="ChEBI" id="CHEBI:17478"/>
        <dbReference type="ChEBI" id="CHEBI:57783"/>
        <dbReference type="ChEBI" id="CHEBI:58349"/>
        <dbReference type="EC" id="1.1.1.2"/>
    </reaction>
</comment>
<comment type="cofactor">
    <cofactor evidence="1 7">
        <name>Zn(2+)</name>
        <dbReference type="ChEBI" id="CHEBI:29105"/>
    </cofactor>
</comment>
<evidence type="ECO:0000256" key="1">
    <source>
        <dbReference type="ARBA" id="ARBA00001947"/>
    </source>
</evidence>
<dbReference type="RefSeq" id="WP_121649177.1">
    <property type="nucleotide sequence ID" value="NZ_RCUX01000009.1"/>
</dbReference>
<dbReference type="InterPro" id="IPR011032">
    <property type="entry name" value="GroES-like_sf"/>
</dbReference>
<dbReference type="InterPro" id="IPR036291">
    <property type="entry name" value="NAD(P)-bd_dom_sf"/>
</dbReference>
<dbReference type="AlphaFoldDB" id="A0A3L7A3I5"/>
<dbReference type="Gene3D" id="3.40.50.720">
    <property type="entry name" value="NAD(P)-binding Rossmann-like Domain"/>
    <property type="match status" value="1"/>
</dbReference>
<evidence type="ECO:0000256" key="5">
    <source>
        <dbReference type="ARBA" id="ARBA00024074"/>
    </source>
</evidence>
<reference evidence="9 10" key="1">
    <citation type="submission" date="2018-10" db="EMBL/GenBank/DDBJ databases">
        <authorList>
            <person name="Li J."/>
        </authorList>
    </citation>
    <scope>NUCLEOTIDE SEQUENCE [LARGE SCALE GENOMIC DNA]</scope>
    <source>
        <strain evidence="9 10">IF 016277</strain>
    </source>
</reference>
<dbReference type="OrthoDB" id="3567264at2"/>
<dbReference type="SUPFAM" id="SSF50129">
    <property type="entry name" value="GroES-like"/>
    <property type="match status" value="1"/>
</dbReference>
<name>A0A3L7A3I5_9MICO</name>
<dbReference type="EMBL" id="RCUX01000009">
    <property type="protein sequence ID" value="RLP74777.1"/>
    <property type="molecule type" value="Genomic_DNA"/>
</dbReference>
<dbReference type="EC" id="1.1.1.2" evidence="5"/>